<dbReference type="Pfam" id="PF04241">
    <property type="entry name" value="DUF423"/>
    <property type="match status" value="1"/>
</dbReference>
<keyword evidence="7" id="KW-0732">Signal</keyword>
<feature type="signal peptide" evidence="7">
    <location>
        <begin position="1"/>
        <end position="32"/>
    </location>
</feature>
<dbReference type="Proteomes" id="UP000243478">
    <property type="component" value="Unassembled WGS sequence"/>
</dbReference>
<gene>
    <name evidence="8" type="ORF">REH87_004217</name>
    <name evidence="9" type="ORF">VM57_05380</name>
</gene>
<dbReference type="GO" id="GO:0005886">
    <property type="term" value="C:plasma membrane"/>
    <property type="evidence" value="ECO:0007669"/>
    <property type="project" value="TreeGrafter"/>
</dbReference>
<evidence type="ECO:0000313" key="8">
    <source>
        <dbReference type="EMBL" id="EKZ1929150.1"/>
    </source>
</evidence>
<feature type="transmembrane region" description="Helical" evidence="6">
    <location>
        <begin position="101"/>
        <end position="121"/>
    </location>
</feature>
<evidence type="ECO:0000256" key="2">
    <source>
        <dbReference type="ARBA" id="ARBA00009694"/>
    </source>
</evidence>
<dbReference type="InterPro" id="IPR006696">
    <property type="entry name" value="DUF423"/>
</dbReference>
<comment type="similarity">
    <text evidence="2">Belongs to the UPF0382 family.</text>
</comment>
<organism evidence="9 10">
    <name type="scientific">Stenotrophomonas maltophilia</name>
    <name type="common">Pseudomonas maltophilia</name>
    <name type="synonym">Xanthomonas maltophilia</name>
    <dbReference type="NCBI Taxonomy" id="40324"/>
    <lineage>
        <taxon>Bacteria</taxon>
        <taxon>Pseudomonadati</taxon>
        <taxon>Pseudomonadota</taxon>
        <taxon>Gammaproteobacteria</taxon>
        <taxon>Lysobacterales</taxon>
        <taxon>Lysobacteraceae</taxon>
        <taxon>Stenotrophomonas</taxon>
        <taxon>Stenotrophomonas maltophilia group</taxon>
    </lineage>
</organism>
<dbReference type="EMBL" id="ABLTIR010000181">
    <property type="protein sequence ID" value="EKZ1929150.1"/>
    <property type="molecule type" value="Genomic_DNA"/>
</dbReference>
<dbReference type="RefSeq" id="WP_005408539.1">
    <property type="nucleotide sequence ID" value="NZ_AP021908.1"/>
</dbReference>
<proteinExistence type="inferred from homology"/>
<dbReference type="EMBL" id="JZRZ01000011">
    <property type="protein sequence ID" value="KKD57504.1"/>
    <property type="molecule type" value="Genomic_DNA"/>
</dbReference>
<evidence type="ECO:0000256" key="4">
    <source>
        <dbReference type="ARBA" id="ARBA00022989"/>
    </source>
</evidence>
<evidence type="ECO:0000313" key="9">
    <source>
        <dbReference type="EMBL" id="KKD57504.1"/>
    </source>
</evidence>
<evidence type="ECO:0000256" key="1">
    <source>
        <dbReference type="ARBA" id="ARBA00004141"/>
    </source>
</evidence>
<keyword evidence="3 6" id="KW-0812">Transmembrane</keyword>
<keyword evidence="5 6" id="KW-0472">Membrane</keyword>
<dbReference type="Proteomes" id="UP001225498">
    <property type="component" value="Unassembled WGS sequence"/>
</dbReference>
<sequence>MFNLERRARKPSLLACLGALLAAASIGLSAYASHGVADPLAQQHLNMAALYAFAHGAVLVALGPRAQGATAHLALYVLLLGVLLFSGSLVGGALWQWPTRMAPIGGTSMMAGWVLLAINALRR</sequence>
<feature type="chain" id="PRO_5014513210" evidence="7">
    <location>
        <begin position="33"/>
        <end position="123"/>
    </location>
</feature>
<name>A0A0F5ZPB5_STEMA</name>
<feature type="transmembrane region" description="Helical" evidence="6">
    <location>
        <begin position="73"/>
        <end position="95"/>
    </location>
</feature>
<protein>
    <submittedName>
        <fullName evidence="8">DUF423 domain-containing protein</fullName>
    </submittedName>
    <submittedName>
        <fullName evidence="9">Membrane protein</fullName>
    </submittedName>
</protein>
<comment type="caution">
    <text evidence="9">The sequence shown here is derived from an EMBL/GenBank/DDBJ whole genome shotgun (WGS) entry which is preliminary data.</text>
</comment>
<evidence type="ECO:0000313" key="10">
    <source>
        <dbReference type="Proteomes" id="UP000243478"/>
    </source>
</evidence>
<reference evidence="9 10" key="1">
    <citation type="submission" date="2015-03" db="EMBL/GenBank/DDBJ databases">
        <title>Draft genome of Stenotrophomonas maltophila isolated from urine specimen.</title>
        <authorList>
            <person name="Murugan N."/>
            <person name="Malathi J."/>
            <person name="Umashankar V."/>
            <person name="Madhavan H."/>
        </authorList>
    </citation>
    <scope>NUCLEOTIDE SEQUENCE [LARGE SCALE GENOMIC DNA]</scope>
    <source>
        <strain evidence="9 10">JMNMN1</strain>
    </source>
</reference>
<evidence type="ECO:0000256" key="7">
    <source>
        <dbReference type="SAM" id="SignalP"/>
    </source>
</evidence>
<dbReference type="PATRIC" id="fig|40324.63.peg.2033"/>
<evidence type="ECO:0000256" key="5">
    <source>
        <dbReference type="ARBA" id="ARBA00023136"/>
    </source>
</evidence>
<evidence type="ECO:0000256" key="3">
    <source>
        <dbReference type="ARBA" id="ARBA00022692"/>
    </source>
</evidence>
<comment type="subcellular location">
    <subcellularLocation>
        <location evidence="1">Membrane</location>
        <topology evidence="1">Multi-pass membrane protein</topology>
    </subcellularLocation>
</comment>
<accession>A0A0F5ZPB5</accession>
<feature type="transmembrane region" description="Helical" evidence="6">
    <location>
        <begin position="48"/>
        <end position="66"/>
    </location>
</feature>
<evidence type="ECO:0000256" key="6">
    <source>
        <dbReference type="SAM" id="Phobius"/>
    </source>
</evidence>
<dbReference type="PANTHER" id="PTHR43461">
    <property type="entry name" value="TRANSMEMBRANE PROTEIN 256"/>
    <property type="match status" value="1"/>
</dbReference>
<keyword evidence="4 6" id="KW-1133">Transmembrane helix</keyword>
<reference evidence="8" key="2">
    <citation type="submission" date="2023-08" db="EMBL/GenBank/DDBJ databases">
        <authorList>
            <consortium name="Clinical and Environmental Microbiology Branch: Whole genome sequencing antimicrobial resistance pathogens in the healthcare setting"/>
        </authorList>
    </citation>
    <scope>NUCLEOTIDE SEQUENCE</scope>
    <source>
        <strain evidence="8">2023CJ-00293</strain>
    </source>
</reference>
<dbReference type="AlphaFoldDB" id="A0A0F5ZPB5"/>
<dbReference type="PANTHER" id="PTHR43461:SF1">
    <property type="entry name" value="TRANSMEMBRANE PROTEIN 256"/>
    <property type="match status" value="1"/>
</dbReference>